<feature type="compositionally biased region" description="Basic and acidic residues" evidence="1">
    <location>
        <begin position="1"/>
        <end position="14"/>
    </location>
</feature>
<accession>A0ABP4ZH23</accession>
<dbReference type="EMBL" id="BAAANL010000001">
    <property type="protein sequence ID" value="GAA1852180.1"/>
    <property type="molecule type" value="Genomic_DNA"/>
</dbReference>
<dbReference type="Proteomes" id="UP001501094">
    <property type="component" value="Unassembled WGS sequence"/>
</dbReference>
<name>A0ABP4ZH23_9MICO</name>
<feature type="compositionally biased region" description="Polar residues" evidence="1">
    <location>
        <begin position="61"/>
        <end position="102"/>
    </location>
</feature>
<gene>
    <name evidence="2" type="ORF">GCM10009751_05960</name>
</gene>
<reference evidence="3" key="1">
    <citation type="journal article" date="2019" name="Int. J. Syst. Evol. Microbiol.">
        <title>The Global Catalogue of Microorganisms (GCM) 10K type strain sequencing project: providing services to taxonomists for standard genome sequencing and annotation.</title>
        <authorList>
            <consortium name="The Broad Institute Genomics Platform"/>
            <consortium name="The Broad Institute Genome Sequencing Center for Infectious Disease"/>
            <person name="Wu L."/>
            <person name="Ma J."/>
        </authorList>
    </citation>
    <scope>NUCLEOTIDE SEQUENCE [LARGE SCALE GENOMIC DNA]</scope>
    <source>
        <strain evidence="3">JCM 14326</strain>
    </source>
</reference>
<feature type="region of interest" description="Disordered" evidence="1">
    <location>
        <begin position="1"/>
        <end position="40"/>
    </location>
</feature>
<proteinExistence type="predicted"/>
<sequence>MVPDELAGHHETGRGRAVRTRMSAPDRLRPVTRRPAVSVSVPVRRRNVAADGVRRVHLNPARTTGSRSAATSPTSTNEVAPQHAANTTKPSTTGNSNLTPTRITRIRHCLQCSQQARGILTNQQLSRQRVPERGNDREE</sequence>
<comment type="caution">
    <text evidence="2">The sequence shown here is derived from an EMBL/GenBank/DDBJ whole genome shotgun (WGS) entry which is preliminary data.</text>
</comment>
<evidence type="ECO:0000313" key="2">
    <source>
        <dbReference type="EMBL" id="GAA1852180.1"/>
    </source>
</evidence>
<evidence type="ECO:0000313" key="3">
    <source>
        <dbReference type="Proteomes" id="UP001501094"/>
    </source>
</evidence>
<protein>
    <submittedName>
        <fullName evidence="2">Uncharacterized protein</fullName>
    </submittedName>
</protein>
<keyword evidence="3" id="KW-1185">Reference proteome</keyword>
<organism evidence="2 3">
    <name type="scientific">Myceligenerans crystallogenes</name>
    <dbReference type="NCBI Taxonomy" id="316335"/>
    <lineage>
        <taxon>Bacteria</taxon>
        <taxon>Bacillati</taxon>
        <taxon>Actinomycetota</taxon>
        <taxon>Actinomycetes</taxon>
        <taxon>Micrococcales</taxon>
        <taxon>Promicromonosporaceae</taxon>
        <taxon>Myceligenerans</taxon>
    </lineage>
</organism>
<feature type="region of interest" description="Disordered" evidence="1">
    <location>
        <begin position="57"/>
        <end position="102"/>
    </location>
</feature>
<evidence type="ECO:0000256" key="1">
    <source>
        <dbReference type="SAM" id="MobiDB-lite"/>
    </source>
</evidence>